<evidence type="ECO:0000313" key="10">
    <source>
        <dbReference type="Proteomes" id="UP001381693"/>
    </source>
</evidence>
<dbReference type="AlphaFoldDB" id="A0AAN8XGG9"/>
<feature type="domain" description="C2H2-type" evidence="8">
    <location>
        <begin position="327"/>
        <end position="355"/>
    </location>
</feature>
<evidence type="ECO:0000256" key="6">
    <source>
        <dbReference type="ARBA" id="ARBA00023242"/>
    </source>
</evidence>
<dbReference type="PROSITE" id="PS00028">
    <property type="entry name" value="ZINC_FINGER_C2H2_1"/>
    <property type="match status" value="8"/>
</dbReference>
<proteinExistence type="predicted"/>
<gene>
    <name evidence="9" type="ORF">SK128_021940</name>
</gene>
<accession>A0AAN8XGG9</accession>
<dbReference type="InterPro" id="IPR013087">
    <property type="entry name" value="Znf_C2H2_type"/>
</dbReference>
<feature type="domain" description="C2H2-type" evidence="8">
    <location>
        <begin position="184"/>
        <end position="211"/>
    </location>
</feature>
<dbReference type="Gene3D" id="3.30.160.60">
    <property type="entry name" value="Classic Zinc Finger"/>
    <property type="match status" value="4"/>
</dbReference>
<evidence type="ECO:0000259" key="8">
    <source>
        <dbReference type="PROSITE" id="PS50157"/>
    </source>
</evidence>
<keyword evidence="3" id="KW-0677">Repeat</keyword>
<organism evidence="9 10">
    <name type="scientific">Halocaridina rubra</name>
    <name type="common">Hawaiian red shrimp</name>
    <dbReference type="NCBI Taxonomy" id="373956"/>
    <lineage>
        <taxon>Eukaryota</taxon>
        <taxon>Metazoa</taxon>
        <taxon>Ecdysozoa</taxon>
        <taxon>Arthropoda</taxon>
        <taxon>Crustacea</taxon>
        <taxon>Multicrustacea</taxon>
        <taxon>Malacostraca</taxon>
        <taxon>Eumalacostraca</taxon>
        <taxon>Eucarida</taxon>
        <taxon>Decapoda</taxon>
        <taxon>Pleocyemata</taxon>
        <taxon>Caridea</taxon>
        <taxon>Atyoidea</taxon>
        <taxon>Atyidae</taxon>
        <taxon>Halocaridina</taxon>
    </lineage>
</organism>
<protein>
    <recommendedName>
        <fullName evidence="8">C2H2-type domain-containing protein</fullName>
    </recommendedName>
</protein>
<sequence>MFDDIEISEGLVIYFEALILSSTATASVSPNELFPFLVLYVIGLQVTRPREPGKRVPVLSKKMRESLVELSRHTRSFSSLESVSILKKNVLHLEEDNGERRTRVKRQYRKRTNIIHICKFCMKVCPTGEQLKEHQKTHDIIECQFCGKVLARIGAWETHLKLFHNVELQVPGNDDALQRIKEEISCSVCGKQFVSKTALAYHSKLHDGKSYVCDICNKVFNHPTNLKTHKQRHASKNFYCDKCGKGFHTNFALIMHDNQTHRMAKSWQCKYCGKAFTRCAAFKEHIRIHTGEKPFECSDCGVRFRKFHHLKTHRKQHEPKTIRSGLYRCQMCTAAFLHKISYDRHLKYKHPDSIENAINIAAKTADPDVIAHAKAAMLKSGQPGIGIHCDDGIEMVGVEYEGGLGSSNLGGQCIIFLSEETNENHTSLHQKIVSSAIPSIKSELQETLHPDDEMEGDKKVLEFDQEQLVSFQADMQLGDQMDTTQLQQLAVASLGDGKIQVQMDGETFDVYTVTAPD</sequence>
<comment type="caution">
    <text evidence="9">The sequence shown here is derived from an EMBL/GenBank/DDBJ whole genome shotgun (WGS) entry which is preliminary data.</text>
</comment>
<keyword evidence="6" id="KW-0539">Nucleus</keyword>
<keyword evidence="5" id="KW-0862">Zinc</keyword>
<feature type="domain" description="C2H2-type" evidence="8">
    <location>
        <begin position="238"/>
        <end position="266"/>
    </location>
</feature>
<dbReference type="Pfam" id="PF00096">
    <property type="entry name" value="zf-C2H2"/>
    <property type="match status" value="3"/>
</dbReference>
<evidence type="ECO:0000313" key="9">
    <source>
        <dbReference type="EMBL" id="KAK7082937.1"/>
    </source>
</evidence>
<evidence type="ECO:0000256" key="1">
    <source>
        <dbReference type="ARBA" id="ARBA00004123"/>
    </source>
</evidence>
<keyword evidence="4 7" id="KW-0863">Zinc-finger</keyword>
<dbReference type="PROSITE" id="PS50157">
    <property type="entry name" value="ZINC_FINGER_C2H2_2"/>
    <property type="match status" value="6"/>
</dbReference>
<evidence type="ECO:0000256" key="7">
    <source>
        <dbReference type="PROSITE-ProRule" id="PRU00042"/>
    </source>
</evidence>
<dbReference type="Proteomes" id="UP001381693">
    <property type="component" value="Unassembled WGS sequence"/>
</dbReference>
<dbReference type="PANTHER" id="PTHR24406">
    <property type="entry name" value="TRANSCRIPTIONAL REPRESSOR CTCFL-RELATED"/>
    <property type="match status" value="1"/>
</dbReference>
<dbReference type="EMBL" id="JAXCGZ010003844">
    <property type="protein sequence ID" value="KAK7082937.1"/>
    <property type="molecule type" value="Genomic_DNA"/>
</dbReference>
<evidence type="ECO:0000256" key="4">
    <source>
        <dbReference type="ARBA" id="ARBA00022771"/>
    </source>
</evidence>
<reference evidence="9 10" key="1">
    <citation type="submission" date="2023-11" db="EMBL/GenBank/DDBJ databases">
        <title>Halocaridina rubra genome assembly.</title>
        <authorList>
            <person name="Smith C."/>
        </authorList>
    </citation>
    <scope>NUCLEOTIDE SEQUENCE [LARGE SCALE GENOMIC DNA]</scope>
    <source>
        <strain evidence="9">EP-1</strain>
        <tissue evidence="9">Whole</tissue>
    </source>
</reference>
<evidence type="ECO:0000256" key="3">
    <source>
        <dbReference type="ARBA" id="ARBA00022737"/>
    </source>
</evidence>
<name>A0AAN8XGG9_HALRR</name>
<keyword evidence="10" id="KW-1185">Reference proteome</keyword>
<evidence type="ECO:0000256" key="2">
    <source>
        <dbReference type="ARBA" id="ARBA00022723"/>
    </source>
</evidence>
<dbReference type="FunFam" id="3.30.160.60:FF:001498">
    <property type="entry name" value="Zinc finger protein 404"/>
    <property type="match status" value="1"/>
</dbReference>
<dbReference type="Pfam" id="PF13912">
    <property type="entry name" value="zf-C2H2_6"/>
    <property type="match status" value="1"/>
</dbReference>
<dbReference type="InterPro" id="IPR036236">
    <property type="entry name" value="Znf_C2H2_sf"/>
</dbReference>
<evidence type="ECO:0000256" key="5">
    <source>
        <dbReference type="ARBA" id="ARBA00022833"/>
    </source>
</evidence>
<dbReference type="SMART" id="SM00355">
    <property type="entry name" value="ZnF_C2H2"/>
    <property type="match status" value="8"/>
</dbReference>
<feature type="domain" description="C2H2-type" evidence="8">
    <location>
        <begin position="295"/>
        <end position="322"/>
    </location>
</feature>
<dbReference type="FunFam" id="3.30.160.60:FF:000100">
    <property type="entry name" value="Zinc finger 45-like"/>
    <property type="match status" value="1"/>
</dbReference>
<dbReference type="GO" id="GO:0005634">
    <property type="term" value="C:nucleus"/>
    <property type="evidence" value="ECO:0007669"/>
    <property type="project" value="UniProtKB-SubCell"/>
</dbReference>
<feature type="domain" description="C2H2-type" evidence="8">
    <location>
        <begin position="211"/>
        <end position="238"/>
    </location>
</feature>
<comment type="subcellular location">
    <subcellularLocation>
        <location evidence="1">Nucleus</location>
    </subcellularLocation>
</comment>
<feature type="domain" description="C2H2-type" evidence="8">
    <location>
        <begin position="267"/>
        <end position="294"/>
    </location>
</feature>
<keyword evidence="2" id="KW-0479">Metal-binding</keyword>
<dbReference type="InterPro" id="IPR050888">
    <property type="entry name" value="ZnF_C2H2-type_TF"/>
</dbReference>
<dbReference type="SUPFAM" id="SSF57667">
    <property type="entry name" value="beta-beta-alpha zinc fingers"/>
    <property type="match status" value="2"/>
</dbReference>
<dbReference type="GO" id="GO:0008270">
    <property type="term" value="F:zinc ion binding"/>
    <property type="evidence" value="ECO:0007669"/>
    <property type="project" value="UniProtKB-KW"/>
</dbReference>